<keyword evidence="5 6" id="KW-0472">Membrane</keyword>
<keyword evidence="2" id="KW-1003">Cell membrane</keyword>
<keyword evidence="3 6" id="KW-0812">Transmembrane</keyword>
<gene>
    <name evidence="7" type="ORF">EZS27_042639</name>
</gene>
<feature type="transmembrane region" description="Helical" evidence="6">
    <location>
        <begin position="63"/>
        <end position="86"/>
    </location>
</feature>
<evidence type="ECO:0000256" key="4">
    <source>
        <dbReference type="ARBA" id="ARBA00022989"/>
    </source>
</evidence>
<feature type="non-terminal residue" evidence="7">
    <location>
        <position position="1"/>
    </location>
</feature>
<dbReference type="AlphaFoldDB" id="A0A5J4PB89"/>
<reference evidence="7" key="1">
    <citation type="submission" date="2019-03" db="EMBL/GenBank/DDBJ databases">
        <title>Single cell metagenomics reveals metabolic interactions within the superorganism composed of flagellate Streblomastix strix and complex community of Bacteroidetes bacteria on its surface.</title>
        <authorList>
            <person name="Treitli S.C."/>
            <person name="Kolisko M."/>
            <person name="Husnik F."/>
            <person name="Keeling P."/>
            <person name="Hampl V."/>
        </authorList>
    </citation>
    <scope>NUCLEOTIDE SEQUENCE</scope>
    <source>
        <strain evidence="7">STM</strain>
    </source>
</reference>
<dbReference type="PANTHER" id="PTHR30250">
    <property type="entry name" value="PST FAMILY PREDICTED COLANIC ACID TRANSPORTER"/>
    <property type="match status" value="1"/>
</dbReference>
<name>A0A5J4PB89_9ZZZZ</name>
<dbReference type="InterPro" id="IPR050833">
    <property type="entry name" value="Poly_Biosynth_Transport"/>
</dbReference>
<evidence type="ECO:0000313" key="7">
    <source>
        <dbReference type="EMBL" id="KAA6305709.1"/>
    </source>
</evidence>
<keyword evidence="4 6" id="KW-1133">Transmembrane helix</keyword>
<comment type="subcellular location">
    <subcellularLocation>
        <location evidence="1">Cell membrane</location>
        <topology evidence="1">Multi-pass membrane protein</topology>
    </subcellularLocation>
</comment>
<sequence length="158" mass="18164">NSDYWPGLKVVPIVMIAEIFMGVYFNLSFWYKLIDQTRWGAYFSLIGCVLIVMLNVVFVPKYGYMVCAYAGLIGYAGITVLSYFVGQKKYPISYDLKSIGIYILLAAGLYAIAEFVVLENMVIRLSFRTLLLLIFVIYIIKKDLPLKRIPILNRFTNR</sequence>
<evidence type="ECO:0000256" key="1">
    <source>
        <dbReference type="ARBA" id="ARBA00004651"/>
    </source>
</evidence>
<evidence type="ECO:0000256" key="6">
    <source>
        <dbReference type="SAM" id="Phobius"/>
    </source>
</evidence>
<evidence type="ECO:0000256" key="3">
    <source>
        <dbReference type="ARBA" id="ARBA00022692"/>
    </source>
</evidence>
<evidence type="ECO:0000256" key="5">
    <source>
        <dbReference type="ARBA" id="ARBA00023136"/>
    </source>
</evidence>
<accession>A0A5J4PB89</accession>
<dbReference type="PANTHER" id="PTHR30250:SF11">
    <property type="entry name" value="O-ANTIGEN TRANSPORTER-RELATED"/>
    <property type="match status" value="1"/>
</dbReference>
<feature type="transmembrane region" description="Helical" evidence="6">
    <location>
        <begin position="39"/>
        <end position="57"/>
    </location>
</feature>
<organism evidence="7">
    <name type="scientific">termite gut metagenome</name>
    <dbReference type="NCBI Taxonomy" id="433724"/>
    <lineage>
        <taxon>unclassified sequences</taxon>
        <taxon>metagenomes</taxon>
        <taxon>organismal metagenomes</taxon>
    </lineage>
</organism>
<comment type="caution">
    <text evidence="7">The sequence shown here is derived from an EMBL/GenBank/DDBJ whole genome shotgun (WGS) entry which is preliminary data.</text>
</comment>
<feature type="transmembrane region" description="Helical" evidence="6">
    <location>
        <begin position="6"/>
        <end position="27"/>
    </location>
</feature>
<proteinExistence type="predicted"/>
<evidence type="ECO:0000256" key="2">
    <source>
        <dbReference type="ARBA" id="ARBA00022475"/>
    </source>
</evidence>
<dbReference type="GO" id="GO:0005886">
    <property type="term" value="C:plasma membrane"/>
    <property type="evidence" value="ECO:0007669"/>
    <property type="project" value="UniProtKB-SubCell"/>
</dbReference>
<feature type="transmembrane region" description="Helical" evidence="6">
    <location>
        <begin position="122"/>
        <end position="140"/>
    </location>
</feature>
<protein>
    <submittedName>
        <fullName evidence="7">Uncharacterized protein</fullName>
    </submittedName>
</protein>
<dbReference type="EMBL" id="SNRY01010480">
    <property type="protein sequence ID" value="KAA6305709.1"/>
    <property type="molecule type" value="Genomic_DNA"/>
</dbReference>
<feature type="transmembrane region" description="Helical" evidence="6">
    <location>
        <begin position="98"/>
        <end position="116"/>
    </location>
</feature>